<dbReference type="OrthoDB" id="201656at2759"/>
<dbReference type="InterPro" id="IPR011032">
    <property type="entry name" value="GroES-like_sf"/>
</dbReference>
<reference evidence="3" key="1">
    <citation type="journal article" date="2017" name="Genome Biol.">
        <title>Comparative genomics reveals high biological diversity and specific adaptations in the industrially and medically important fungal genus Aspergillus.</title>
        <authorList>
            <person name="de Vries R.P."/>
            <person name="Riley R."/>
            <person name="Wiebenga A."/>
            <person name="Aguilar-Osorio G."/>
            <person name="Amillis S."/>
            <person name="Uchima C.A."/>
            <person name="Anderluh G."/>
            <person name="Asadollahi M."/>
            <person name="Askin M."/>
            <person name="Barry K."/>
            <person name="Battaglia E."/>
            <person name="Bayram O."/>
            <person name="Benocci T."/>
            <person name="Braus-Stromeyer S.A."/>
            <person name="Caldana C."/>
            <person name="Canovas D."/>
            <person name="Cerqueira G.C."/>
            <person name="Chen F."/>
            <person name="Chen W."/>
            <person name="Choi C."/>
            <person name="Clum A."/>
            <person name="Dos Santos R.A."/>
            <person name="Damasio A.R."/>
            <person name="Diallinas G."/>
            <person name="Emri T."/>
            <person name="Fekete E."/>
            <person name="Flipphi M."/>
            <person name="Freyberg S."/>
            <person name="Gallo A."/>
            <person name="Gournas C."/>
            <person name="Habgood R."/>
            <person name="Hainaut M."/>
            <person name="Harispe M.L."/>
            <person name="Henrissat B."/>
            <person name="Hilden K.S."/>
            <person name="Hope R."/>
            <person name="Hossain A."/>
            <person name="Karabika E."/>
            <person name="Karaffa L."/>
            <person name="Karanyi Z."/>
            <person name="Krasevec N."/>
            <person name="Kuo A."/>
            <person name="Kusch H."/>
            <person name="LaButti K."/>
            <person name="Lagendijk E.L."/>
            <person name="Lapidus A."/>
            <person name="Levasseur A."/>
            <person name="Lindquist E."/>
            <person name="Lipzen A."/>
            <person name="Logrieco A.F."/>
            <person name="MacCabe A."/>
            <person name="Maekelae M.R."/>
            <person name="Malavazi I."/>
            <person name="Melin P."/>
            <person name="Meyer V."/>
            <person name="Mielnichuk N."/>
            <person name="Miskei M."/>
            <person name="Molnar A.P."/>
            <person name="Mule G."/>
            <person name="Ngan C.Y."/>
            <person name="Orejas M."/>
            <person name="Orosz E."/>
            <person name="Ouedraogo J.P."/>
            <person name="Overkamp K.M."/>
            <person name="Park H.-S."/>
            <person name="Perrone G."/>
            <person name="Piumi F."/>
            <person name="Punt P.J."/>
            <person name="Ram A.F."/>
            <person name="Ramon A."/>
            <person name="Rauscher S."/>
            <person name="Record E."/>
            <person name="Riano-Pachon D.M."/>
            <person name="Robert V."/>
            <person name="Roehrig J."/>
            <person name="Ruller R."/>
            <person name="Salamov A."/>
            <person name="Salih N.S."/>
            <person name="Samson R.A."/>
            <person name="Sandor E."/>
            <person name="Sanguinetti M."/>
            <person name="Schuetze T."/>
            <person name="Sepcic K."/>
            <person name="Shelest E."/>
            <person name="Sherlock G."/>
            <person name="Sophianopoulou V."/>
            <person name="Squina F.M."/>
            <person name="Sun H."/>
            <person name="Susca A."/>
            <person name="Todd R.B."/>
            <person name="Tsang A."/>
            <person name="Unkles S.E."/>
            <person name="van de Wiele N."/>
            <person name="van Rossen-Uffink D."/>
            <person name="Oliveira J.V."/>
            <person name="Vesth T.C."/>
            <person name="Visser J."/>
            <person name="Yu J.-H."/>
            <person name="Zhou M."/>
            <person name="Andersen M.R."/>
            <person name="Archer D.B."/>
            <person name="Baker S.E."/>
            <person name="Benoit I."/>
            <person name="Brakhage A.A."/>
            <person name="Braus G.H."/>
            <person name="Fischer R."/>
            <person name="Frisvad J.C."/>
            <person name="Goldman G.H."/>
            <person name="Houbraken J."/>
            <person name="Oakley B."/>
            <person name="Pocsi I."/>
            <person name="Scazzocchio C."/>
            <person name="Seiboth B."/>
            <person name="vanKuyk P.A."/>
            <person name="Wortman J."/>
            <person name="Dyer P.S."/>
            <person name="Grigoriev I.V."/>
        </authorList>
    </citation>
    <scope>NUCLEOTIDE SEQUENCE [LARGE SCALE GENOMIC DNA]</scope>
    <source>
        <strain evidence="3">CBS 506.65</strain>
    </source>
</reference>
<dbReference type="SMART" id="SM00829">
    <property type="entry name" value="PKS_ER"/>
    <property type="match status" value="1"/>
</dbReference>
<evidence type="ECO:0000313" key="3">
    <source>
        <dbReference type="Proteomes" id="UP000184188"/>
    </source>
</evidence>
<proteinExistence type="predicted"/>
<dbReference type="SUPFAM" id="SSF51735">
    <property type="entry name" value="NAD(P)-binding Rossmann-fold domains"/>
    <property type="match status" value="1"/>
</dbReference>
<dbReference type="GO" id="GO:0016491">
    <property type="term" value="F:oxidoreductase activity"/>
    <property type="evidence" value="ECO:0007669"/>
    <property type="project" value="InterPro"/>
</dbReference>
<dbReference type="PANTHER" id="PTHR44013">
    <property type="entry name" value="ZINC-TYPE ALCOHOL DEHYDROGENASE-LIKE PROTEIN C16A3.02C"/>
    <property type="match status" value="1"/>
</dbReference>
<dbReference type="SUPFAM" id="SSF50129">
    <property type="entry name" value="GroES-like"/>
    <property type="match status" value="1"/>
</dbReference>
<dbReference type="InterPro" id="IPR020843">
    <property type="entry name" value="ER"/>
</dbReference>
<evidence type="ECO:0000313" key="2">
    <source>
        <dbReference type="EMBL" id="OJJ43966.1"/>
    </source>
</evidence>
<dbReference type="VEuPathDB" id="FungiDB:ASPZODRAFT_135381"/>
<sequence length="340" mass="36462">MAVSSMSAWLYSSAANGLEKNLTLSATARAPPAPKKNQLLIQVLAASINPADYKVPEMPLITRLVLKTPASPGMDFCGRIVAVGPDTDDDDGAGAAYTTGQLVFGCLGMPSQFGTLGEYIVAKTSQVALLPEGVDPNAAATLGIAGQTAYQSVAPYVKQGDKVFINAGSGGCGMFAIQIAKALGCSVTTTCSTRNLELCRELGADQVIDYTAENVIDVLAAQGMVYDHVVDHVSQPDGLYRESHRFLREGKTYVQVGADSVATFLRRSARPSLLGGGRRKYVVFFFANTRDHLVQLGEWLAQGKVRVQIDSVFPREEAVQAFEKLRSHRARGKIIVRMSE</sequence>
<dbReference type="CDD" id="cd08267">
    <property type="entry name" value="MDR1"/>
    <property type="match status" value="1"/>
</dbReference>
<dbReference type="InterPro" id="IPR013154">
    <property type="entry name" value="ADH-like_N"/>
</dbReference>
<dbReference type="RefSeq" id="XP_022578476.1">
    <property type="nucleotide sequence ID" value="XM_022723783.1"/>
</dbReference>
<dbReference type="Pfam" id="PF13602">
    <property type="entry name" value="ADH_zinc_N_2"/>
    <property type="match status" value="1"/>
</dbReference>
<feature type="domain" description="Enoyl reductase (ER)" evidence="1">
    <location>
        <begin position="17"/>
        <end position="336"/>
    </location>
</feature>
<dbReference type="Gene3D" id="3.90.180.10">
    <property type="entry name" value="Medium-chain alcohol dehydrogenases, catalytic domain"/>
    <property type="match status" value="1"/>
</dbReference>
<evidence type="ECO:0000259" key="1">
    <source>
        <dbReference type="SMART" id="SM00829"/>
    </source>
</evidence>
<dbReference type="Pfam" id="PF08240">
    <property type="entry name" value="ADH_N"/>
    <property type="match status" value="1"/>
</dbReference>
<dbReference type="GeneID" id="34610248"/>
<dbReference type="Gene3D" id="3.40.50.720">
    <property type="entry name" value="NAD(P)-binding Rossmann-like Domain"/>
    <property type="match status" value="1"/>
</dbReference>
<dbReference type="InterPro" id="IPR036291">
    <property type="entry name" value="NAD(P)-bd_dom_sf"/>
</dbReference>
<keyword evidence="3" id="KW-1185">Reference proteome</keyword>
<gene>
    <name evidence="2" type="ORF">ASPZODRAFT_135381</name>
</gene>
<name>A0A1L9SA04_9EURO</name>
<dbReference type="PANTHER" id="PTHR44013:SF1">
    <property type="entry name" value="ZINC-TYPE ALCOHOL DEHYDROGENASE-LIKE PROTEIN C16A3.02C"/>
    <property type="match status" value="1"/>
</dbReference>
<dbReference type="STRING" id="1073090.A0A1L9SA04"/>
<dbReference type="Proteomes" id="UP000184188">
    <property type="component" value="Unassembled WGS sequence"/>
</dbReference>
<organism evidence="2 3">
    <name type="scientific">Penicilliopsis zonata CBS 506.65</name>
    <dbReference type="NCBI Taxonomy" id="1073090"/>
    <lineage>
        <taxon>Eukaryota</taxon>
        <taxon>Fungi</taxon>
        <taxon>Dikarya</taxon>
        <taxon>Ascomycota</taxon>
        <taxon>Pezizomycotina</taxon>
        <taxon>Eurotiomycetes</taxon>
        <taxon>Eurotiomycetidae</taxon>
        <taxon>Eurotiales</taxon>
        <taxon>Aspergillaceae</taxon>
        <taxon>Penicilliopsis</taxon>
    </lineage>
</organism>
<dbReference type="EMBL" id="KV878349">
    <property type="protein sequence ID" value="OJJ43966.1"/>
    <property type="molecule type" value="Genomic_DNA"/>
</dbReference>
<dbReference type="InterPro" id="IPR052733">
    <property type="entry name" value="Chloroplast_QOR"/>
</dbReference>
<accession>A0A1L9SA04</accession>
<dbReference type="AlphaFoldDB" id="A0A1L9SA04"/>
<protein>
    <recommendedName>
        <fullName evidence="1">Enoyl reductase (ER) domain-containing protein</fullName>
    </recommendedName>
</protein>